<reference evidence="2 3" key="1">
    <citation type="journal article" date="2023" name="Commun. Biol.">
        <title>Genome analysis of Parmales, the sister group of diatoms, reveals the evolutionary specialization of diatoms from phago-mixotrophs to photoautotrophs.</title>
        <authorList>
            <person name="Ban H."/>
            <person name="Sato S."/>
            <person name="Yoshikawa S."/>
            <person name="Yamada K."/>
            <person name="Nakamura Y."/>
            <person name="Ichinomiya M."/>
            <person name="Sato N."/>
            <person name="Blanc-Mathieu R."/>
            <person name="Endo H."/>
            <person name="Kuwata A."/>
            <person name="Ogata H."/>
        </authorList>
    </citation>
    <scope>NUCLEOTIDE SEQUENCE [LARGE SCALE GENOMIC DNA]</scope>
</reference>
<feature type="region of interest" description="Disordered" evidence="1">
    <location>
        <begin position="101"/>
        <end position="123"/>
    </location>
</feature>
<feature type="compositionally biased region" description="Basic and acidic residues" evidence="1">
    <location>
        <begin position="110"/>
        <end position="123"/>
    </location>
</feature>
<accession>A0ABQ6N6R3</accession>
<evidence type="ECO:0000256" key="1">
    <source>
        <dbReference type="SAM" id="MobiDB-lite"/>
    </source>
</evidence>
<dbReference type="EMBL" id="BRYB01002229">
    <property type="protein sequence ID" value="GMI41597.1"/>
    <property type="molecule type" value="Genomic_DNA"/>
</dbReference>
<comment type="caution">
    <text evidence="2">The sequence shown here is derived from an EMBL/GenBank/DDBJ whole genome shotgun (WGS) entry which is preliminary data.</text>
</comment>
<evidence type="ECO:0000313" key="3">
    <source>
        <dbReference type="Proteomes" id="UP001165060"/>
    </source>
</evidence>
<feature type="non-terminal residue" evidence="2">
    <location>
        <position position="273"/>
    </location>
</feature>
<evidence type="ECO:0000313" key="2">
    <source>
        <dbReference type="EMBL" id="GMI41597.1"/>
    </source>
</evidence>
<sequence>MPRDYVQAEEQVGGGTMLNFVQSPYPPVTQILKNGQKDEWIGMQQDGLYVVNHAGEEEPWTPPSFSGYPSSGWGGDSGEGGILSELEGAIGAGGFRAISSSSGAGHRSGVHRDDDGTVHRDVPRSTISTGYTSFLFAGDMTLGDQMFFISSPDYLMYLLAGCPNYEETHTPEDAGSACPRREMKQGNFKFTVLGLMSGSDINSLNTEHPPLGGEWGDEAENVADYDKDIADYKTLIYRTMLDVGAMAGDTEAPEMWISDPETGANMTFAEIPQ</sequence>
<organism evidence="2 3">
    <name type="scientific">Tetraparma gracilis</name>
    <dbReference type="NCBI Taxonomy" id="2962635"/>
    <lineage>
        <taxon>Eukaryota</taxon>
        <taxon>Sar</taxon>
        <taxon>Stramenopiles</taxon>
        <taxon>Ochrophyta</taxon>
        <taxon>Bolidophyceae</taxon>
        <taxon>Parmales</taxon>
        <taxon>Triparmaceae</taxon>
        <taxon>Tetraparma</taxon>
    </lineage>
</organism>
<keyword evidence="3" id="KW-1185">Reference proteome</keyword>
<evidence type="ECO:0008006" key="4">
    <source>
        <dbReference type="Google" id="ProtNLM"/>
    </source>
</evidence>
<name>A0ABQ6N6R3_9STRA</name>
<protein>
    <recommendedName>
        <fullName evidence="4">WW domain-containing protein</fullName>
    </recommendedName>
</protein>
<dbReference type="Proteomes" id="UP001165060">
    <property type="component" value="Unassembled WGS sequence"/>
</dbReference>
<proteinExistence type="predicted"/>
<gene>
    <name evidence="2" type="ORF">TeGR_g5866</name>
</gene>